<evidence type="ECO:0000313" key="2">
    <source>
        <dbReference type="Proteomes" id="UP000242715"/>
    </source>
</evidence>
<organism evidence="1 2">
    <name type="scientific">Trifolium subterraneum</name>
    <name type="common">Subterranean clover</name>
    <dbReference type="NCBI Taxonomy" id="3900"/>
    <lineage>
        <taxon>Eukaryota</taxon>
        <taxon>Viridiplantae</taxon>
        <taxon>Streptophyta</taxon>
        <taxon>Embryophyta</taxon>
        <taxon>Tracheophyta</taxon>
        <taxon>Spermatophyta</taxon>
        <taxon>Magnoliopsida</taxon>
        <taxon>eudicotyledons</taxon>
        <taxon>Gunneridae</taxon>
        <taxon>Pentapetalae</taxon>
        <taxon>rosids</taxon>
        <taxon>fabids</taxon>
        <taxon>Fabales</taxon>
        <taxon>Fabaceae</taxon>
        <taxon>Papilionoideae</taxon>
        <taxon>50 kb inversion clade</taxon>
        <taxon>NPAAA clade</taxon>
        <taxon>Hologalegina</taxon>
        <taxon>IRL clade</taxon>
        <taxon>Trifolieae</taxon>
        <taxon>Trifolium</taxon>
    </lineage>
</organism>
<sequence length="56" mass="6263">MDLLLKSRTCIPTRSEREAVLNTLGAAVRSRRKLGAVMRFVKKQGVSVEREAFSVT</sequence>
<protein>
    <submittedName>
        <fullName evidence="1">Uncharacterized protein</fullName>
    </submittedName>
</protein>
<gene>
    <name evidence="1" type="ORF">TSUD_116520</name>
</gene>
<dbReference type="AlphaFoldDB" id="A0A2Z6MDD4"/>
<proteinExistence type="predicted"/>
<dbReference type="Proteomes" id="UP000242715">
    <property type="component" value="Unassembled WGS sequence"/>
</dbReference>
<evidence type="ECO:0000313" key="1">
    <source>
        <dbReference type="EMBL" id="GAU29798.1"/>
    </source>
</evidence>
<keyword evidence="2" id="KW-1185">Reference proteome</keyword>
<reference evidence="2" key="1">
    <citation type="journal article" date="2017" name="Front. Plant Sci.">
        <title>Climate Clever Clovers: New Paradigm to Reduce the Environmental Footprint of Ruminants by Breeding Low Methanogenic Forages Utilizing Haplotype Variation.</title>
        <authorList>
            <person name="Kaur P."/>
            <person name="Appels R."/>
            <person name="Bayer P.E."/>
            <person name="Keeble-Gagnere G."/>
            <person name="Wang J."/>
            <person name="Hirakawa H."/>
            <person name="Shirasawa K."/>
            <person name="Vercoe P."/>
            <person name="Stefanova K."/>
            <person name="Durmic Z."/>
            <person name="Nichols P."/>
            <person name="Revell C."/>
            <person name="Isobe S.N."/>
            <person name="Edwards D."/>
            <person name="Erskine W."/>
        </authorList>
    </citation>
    <scope>NUCLEOTIDE SEQUENCE [LARGE SCALE GENOMIC DNA]</scope>
    <source>
        <strain evidence="2">cv. Daliak</strain>
    </source>
</reference>
<dbReference type="EMBL" id="DF973407">
    <property type="protein sequence ID" value="GAU29798.1"/>
    <property type="molecule type" value="Genomic_DNA"/>
</dbReference>
<name>A0A2Z6MDD4_TRISU</name>
<accession>A0A2Z6MDD4</accession>